<evidence type="ECO:0008006" key="4">
    <source>
        <dbReference type="Google" id="ProtNLM"/>
    </source>
</evidence>
<feature type="compositionally biased region" description="Polar residues" evidence="1">
    <location>
        <begin position="506"/>
        <end position="517"/>
    </location>
</feature>
<name>A0ABY5RQ71_9HYPH</name>
<feature type="region of interest" description="Disordered" evidence="1">
    <location>
        <begin position="561"/>
        <end position="588"/>
    </location>
</feature>
<evidence type="ECO:0000313" key="2">
    <source>
        <dbReference type="EMBL" id="UVF18471.1"/>
    </source>
</evidence>
<dbReference type="Proteomes" id="UP001017257">
    <property type="component" value="Chromosome"/>
</dbReference>
<evidence type="ECO:0000313" key="3">
    <source>
        <dbReference type="Proteomes" id="UP001017257"/>
    </source>
</evidence>
<sequence>MTQAFDTAEPPLDQYMQDPDPEVPFTGTGVGTVASAASRPALVPDLGLPDCPSTATNRDEPAGEEIGLTDLRDRPLTYHWRADEQLLPAAGALPTGDANYNALMNGVATELVRAADIEPRVWVSISRNETKYTCLKGKVPRWVTYSRMMVVLADLVGRGLIEEDRANAETSHFEEWTTPQGKKMRGRQSRYRATPALLAAFRSVTRFHHEAGDNVLRMKDADGKAVNAFRETDYVRRLAEPARRYNQLMCRHDVELMTQDADCNRTRIEIPHQGKDGRTHLQVLCPTPTVTIFRSFSRGRWTKGGRFYWWGQGLPKTLRAQLRIDGQAVIELDYRALHPSMLYTLRGLAIPADCYTVPGVPVRDDAKSALVVMISSSSRQEAVEALLAKADDNKYPWRHDRKATWAILKAMERAYAPILADLYQDKGIDLMYLDGQMTAWVLAQCAKRDLPILPVHDSYLCRVADEAEVRALMATAWSRHFDGACPVITPEQAPANIETFDKKSDASSTSSRENPFQTLPPSSFSRLPLSLLLPVSPAAVKEETSHTCSQAKLLEAPGPVVETSTVEDRGLSQVSPKGASQGRLRGLPACPIKPVSSAPASKAEALDDDIPLDPDFVYVPEPPEPKGTPSPELQLILDRQRAFCAAGLTSVRPTYRKRTKEERERWLWAKKS</sequence>
<keyword evidence="3" id="KW-1185">Reference proteome</keyword>
<reference evidence="2" key="1">
    <citation type="submission" date="2022-08" db="EMBL/GenBank/DDBJ databases">
        <title>Microvirga terrae sp. nov., isolated from soil.</title>
        <authorList>
            <person name="Kim K.H."/>
            <person name="Seo Y.L."/>
            <person name="Kim J.M."/>
            <person name="Lee J.K."/>
            <person name="Han D.M."/>
            <person name="Jeon C.O."/>
        </authorList>
    </citation>
    <scope>NUCLEOTIDE SEQUENCE</scope>
    <source>
        <strain evidence="2">R24</strain>
    </source>
</reference>
<proteinExistence type="predicted"/>
<protein>
    <recommendedName>
        <fullName evidence="4">DNA-directed DNA polymerase family A palm domain-containing protein</fullName>
    </recommendedName>
</protein>
<evidence type="ECO:0000256" key="1">
    <source>
        <dbReference type="SAM" id="MobiDB-lite"/>
    </source>
</evidence>
<dbReference type="RefSeq" id="WP_173947962.1">
    <property type="nucleotide sequence ID" value="NZ_CP102845.1"/>
</dbReference>
<organism evidence="2 3">
    <name type="scientific">Microvirga terrae</name>
    <dbReference type="NCBI Taxonomy" id="2740529"/>
    <lineage>
        <taxon>Bacteria</taxon>
        <taxon>Pseudomonadati</taxon>
        <taxon>Pseudomonadota</taxon>
        <taxon>Alphaproteobacteria</taxon>
        <taxon>Hyphomicrobiales</taxon>
        <taxon>Methylobacteriaceae</taxon>
        <taxon>Microvirga</taxon>
    </lineage>
</organism>
<accession>A0ABY5RQ71</accession>
<gene>
    <name evidence="2" type="ORF">HPT29_018540</name>
</gene>
<feature type="region of interest" description="Disordered" evidence="1">
    <location>
        <begin position="501"/>
        <end position="521"/>
    </location>
</feature>
<dbReference type="EMBL" id="CP102845">
    <property type="protein sequence ID" value="UVF18471.1"/>
    <property type="molecule type" value="Genomic_DNA"/>
</dbReference>